<keyword evidence="2" id="KW-1185">Reference proteome</keyword>
<protein>
    <submittedName>
        <fullName evidence="1">Uncharacterized protein</fullName>
    </submittedName>
</protein>
<evidence type="ECO:0000313" key="2">
    <source>
        <dbReference type="Proteomes" id="UP000427281"/>
    </source>
</evidence>
<dbReference type="KEGG" id="gim:F1728_19010"/>
<name>A0A6I6AGW7_9PLAN</name>
<accession>A0A6I6AGW7</accession>
<organism evidence="1 2">
    <name type="scientific">Gimesia benthica</name>
    <dbReference type="NCBI Taxonomy" id="2608982"/>
    <lineage>
        <taxon>Bacteria</taxon>
        <taxon>Pseudomonadati</taxon>
        <taxon>Planctomycetota</taxon>
        <taxon>Planctomycetia</taxon>
        <taxon>Planctomycetales</taxon>
        <taxon>Planctomycetaceae</taxon>
        <taxon>Gimesia</taxon>
    </lineage>
</organism>
<dbReference type="AlphaFoldDB" id="A0A6I6AGW7"/>
<dbReference type="Proteomes" id="UP000427281">
    <property type="component" value="Chromosome"/>
</dbReference>
<dbReference type="RefSeq" id="WP_155365422.1">
    <property type="nucleotide sequence ID" value="NZ_CP043930.1"/>
</dbReference>
<proteinExistence type="predicted"/>
<sequence length="71" mass="7852">MKQSDLNRAVALATGETIATVKRLGFLLAEPHETVDPDSETLGPQIIDWDELDNQRLSRQTEGLNHVPSLV</sequence>
<reference evidence="1 2" key="1">
    <citation type="submission" date="2019-09" db="EMBL/GenBank/DDBJ databases">
        <title>Gimesia benthica sp. nov., a novel bacterium isolated from deep-sea water of the Northwest Indian Ocean.</title>
        <authorList>
            <person name="Dai X."/>
        </authorList>
    </citation>
    <scope>NUCLEOTIDE SEQUENCE [LARGE SCALE GENOMIC DNA]</scope>
    <source>
        <strain evidence="1 2">E7</strain>
    </source>
</reference>
<dbReference type="EMBL" id="CP043930">
    <property type="protein sequence ID" value="QGQ24650.1"/>
    <property type="molecule type" value="Genomic_DNA"/>
</dbReference>
<evidence type="ECO:0000313" key="1">
    <source>
        <dbReference type="EMBL" id="QGQ24650.1"/>
    </source>
</evidence>
<gene>
    <name evidence="1" type="ORF">F1728_19010</name>
</gene>